<dbReference type="OrthoDB" id="9988039at2"/>
<name>A0A5B0E3Z8_9MICC</name>
<accession>A0A5B0E3Z8</accession>
<sequence>MRVGFTSVALGLGIALVGVGAPADARVSPGDITLTVTGKCTAPGDSIKRLSIWTPEKGHKQVTPKKGAQKSATINLGKFRKTVTGNTYFNYNVDCWKSGNSGSKQKKYGGSVGGVNYSYTFTNLYGKILGI</sequence>
<organism evidence="1 2">
    <name type="scientific">Paeniglutamicibacter gangotriensis</name>
    <dbReference type="NCBI Taxonomy" id="254787"/>
    <lineage>
        <taxon>Bacteria</taxon>
        <taxon>Bacillati</taxon>
        <taxon>Actinomycetota</taxon>
        <taxon>Actinomycetes</taxon>
        <taxon>Micrococcales</taxon>
        <taxon>Micrococcaceae</taxon>
        <taxon>Paeniglutamicibacter</taxon>
    </lineage>
</organism>
<dbReference type="AlphaFoldDB" id="A0A5B0E3Z8"/>
<evidence type="ECO:0000313" key="2">
    <source>
        <dbReference type="Proteomes" id="UP000323856"/>
    </source>
</evidence>
<comment type="caution">
    <text evidence="1">The sequence shown here is derived from an EMBL/GenBank/DDBJ whole genome shotgun (WGS) entry which is preliminary data.</text>
</comment>
<evidence type="ECO:0000313" key="1">
    <source>
        <dbReference type="EMBL" id="KAA0973396.1"/>
    </source>
</evidence>
<reference evidence="1 2" key="1">
    <citation type="submission" date="2019-07" db="EMBL/GenBank/DDBJ databases">
        <title>Analysis of the biochemical properties, biological activity and biotechnological potential of siderophores and biosurfactants produced by Antarctic psychrotolerant bacteria.</title>
        <authorList>
            <person name="Styczynski M."/>
            <person name="Krucon T."/>
            <person name="Decewicz P."/>
            <person name="Dziewit L."/>
        </authorList>
    </citation>
    <scope>NUCLEOTIDE SEQUENCE [LARGE SCALE GENOMIC DNA]</scope>
    <source>
        <strain evidence="1 2">ANT_H27</strain>
    </source>
</reference>
<gene>
    <name evidence="1" type="ORF">FQ154_18615</name>
</gene>
<dbReference type="EMBL" id="VOBL01000028">
    <property type="protein sequence ID" value="KAA0973396.1"/>
    <property type="molecule type" value="Genomic_DNA"/>
</dbReference>
<dbReference type="Proteomes" id="UP000323856">
    <property type="component" value="Unassembled WGS sequence"/>
</dbReference>
<protein>
    <submittedName>
        <fullName evidence="1">Uncharacterized protein</fullName>
    </submittedName>
</protein>
<proteinExistence type="predicted"/>